<evidence type="ECO:0000256" key="5">
    <source>
        <dbReference type="ARBA" id="ARBA00022989"/>
    </source>
</evidence>
<feature type="transmembrane region" description="Helical" evidence="7">
    <location>
        <begin position="12"/>
        <end position="34"/>
    </location>
</feature>
<dbReference type="PANTHER" id="PTHR33452">
    <property type="entry name" value="OXIDOREDUCTASE CATD-RELATED"/>
    <property type="match status" value="1"/>
</dbReference>
<evidence type="ECO:0000313" key="9">
    <source>
        <dbReference type="EMBL" id="MEJ6495143.1"/>
    </source>
</evidence>
<sequence>MKLFTLISAQPHLQNISTLLARIGLSAIFLLTGFSKIEFFDATAQYMASVGLPEFLLPFVIAFEIVGGLFILLGFLTQLTAIAFAGFSLVSALLFHFQLDDQMQFLMFYKNIAMAGGFLALASVGAGKISLDQLVLKRSQA</sequence>
<gene>
    <name evidence="8" type="ORF">AOG27_06935</name>
    <name evidence="9" type="ORF">PQI24_03830</name>
</gene>
<evidence type="ECO:0000256" key="2">
    <source>
        <dbReference type="ARBA" id="ARBA00006679"/>
    </source>
</evidence>
<keyword evidence="5 7" id="KW-1133">Transmembrane helix</keyword>
<evidence type="ECO:0000313" key="8">
    <source>
        <dbReference type="EMBL" id="KPM84033.1"/>
    </source>
</evidence>
<evidence type="ECO:0000256" key="4">
    <source>
        <dbReference type="ARBA" id="ARBA00022692"/>
    </source>
</evidence>
<keyword evidence="3" id="KW-1003">Cell membrane</keyword>
<keyword evidence="4 7" id="KW-0812">Transmembrane</keyword>
<dbReference type="InterPro" id="IPR032808">
    <property type="entry name" value="DoxX"/>
</dbReference>
<feature type="transmembrane region" description="Helical" evidence="7">
    <location>
        <begin position="81"/>
        <end position="99"/>
    </location>
</feature>
<reference evidence="9 11" key="2">
    <citation type="submission" date="2023-01" db="EMBL/GenBank/DDBJ databases">
        <title>Trichodesmium-associated heterotrophic epibiont bacteria.</title>
        <authorList>
            <person name="Cleveland C.S."/>
            <person name="Webb E.A."/>
        </authorList>
    </citation>
    <scope>NUCLEOTIDE SEQUENCE [LARGE SCALE GENOMIC DNA]</scope>
    <source>
        <strain evidence="9 11">USCH2</strain>
    </source>
</reference>
<evidence type="ECO:0000256" key="7">
    <source>
        <dbReference type="SAM" id="Phobius"/>
    </source>
</evidence>
<feature type="transmembrane region" description="Helical" evidence="7">
    <location>
        <begin position="55"/>
        <end position="75"/>
    </location>
</feature>
<protein>
    <submittedName>
        <fullName evidence="9">DoxX family protein</fullName>
    </submittedName>
</protein>
<dbReference type="STRING" id="570156.AOG27_06935"/>
<organism evidence="8 10">
    <name type="scientific">Pseudoalteromonas lipolytica</name>
    <dbReference type="NCBI Taxonomy" id="570156"/>
    <lineage>
        <taxon>Bacteria</taxon>
        <taxon>Pseudomonadati</taxon>
        <taxon>Pseudomonadota</taxon>
        <taxon>Gammaproteobacteria</taxon>
        <taxon>Alteromonadales</taxon>
        <taxon>Pseudoalteromonadaceae</taxon>
        <taxon>Pseudoalteromonas</taxon>
    </lineage>
</organism>
<reference evidence="8 10" key="1">
    <citation type="submission" date="2015-09" db="EMBL/GenBank/DDBJ databases">
        <title>Draft Genome Sequence of Pseudoalteromonas lipolytica UCD-48B.</title>
        <authorList>
            <person name="Krusor M."/>
            <person name="Coil D.A."/>
            <person name="Lang J.M."/>
            <person name="Eisen J.A."/>
            <person name="Alexiev A."/>
        </authorList>
    </citation>
    <scope>NUCLEOTIDE SEQUENCE [LARGE SCALE GENOMIC DNA]</scope>
    <source>
        <strain evidence="8 10">UCD-48B</strain>
    </source>
</reference>
<keyword evidence="6 7" id="KW-0472">Membrane</keyword>
<comment type="similarity">
    <text evidence="2">Belongs to the DoxX family.</text>
</comment>
<evidence type="ECO:0000256" key="1">
    <source>
        <dbReference type="ARBA" id="ARBA00004651"/>
    </source>
</evidence>
<dbReference type="InterPro" id="IPR051907">
    <property type="entry name" value="DoxX-like_oxidoreductase"/>
</dbReference>
<dbReference type="PANTHER" id="PTHR33452:SF1">
    <property type="entry name" value="INNER MEMBRANE PROTEIN YPHA-RELATED"/>
    <property type="match status" value="1"/>
</dbReference>
<dbReference type="PATRIC" id="fig|570156.3.peg.2439"/>
<accession>A0A0P7E8E3</accession>
<dbReference type="EMBL" id="JAQPZS010000002">
    <property type="protein sequence ID" value="MEJ6495143.1"/>
    <property type="molecule type" value="Genomic_DNA"/>
</dbReference>
<dbReference type="Pfam" id="PF07681">
    <property type="entry name" value="DoxX"/>
    <property type="match status" value="1"/>
</dbReference>
<dbReference type="RefSeq" id="WP_054552291.1">
    <property type="nucleotide sequence ID" value="NZ_JAQPZS010000002.1"/>
</dbReference>
<comment type="caution">
    <text evidence="8">The sequence shown here is derived from an EMBL/GenBank/DDBJ whole genome shotgun (WGS) entry which is preliminary data.</text>
</comment>
<evidence type="ECO:0000256" key="6">
    <source>
        <dbReference type="ARBA" id="ARBA00023136"/>
    </source>
</evidence>
<name>A0A0P7E8E3_9GAMM</name>
<evidence type="ECO:0000256" key="3">
    <source>
        <dbReference type="ARBA" id="ARBA00022475"/>
    </source>
</evidence>
<comment type="subcellular location">
    <subcellularLocation>
        <location evidence="1">Cell membrane</location>
        <topology evidence="1">Multi-pass membrane protein</topology>
    </subcellularLocation>
</comment>
<dbReference type="Proteomes" id="UP000050378">
    <property type="component" value="Unassembled WGS sequence"/>
</dbReference>
<dbReference type="Proteomes" id="UP001377972">
    <property type="component" value="Unassembled WGS sequence"/>
</dbReference>
<dbReference type="GO" id="GO:0005886">
    <property type="term" value="C:plasma membrane"/>
    <property type="evidence" value="ECO:0007669"/>
    <property type="project" value="UniProtKB-SubCell"/>
</dbReference>
<dbReference type="EMBL" id="LJTC01000004">
    <property type="protein sequence ID" value="KPM84033.1"/>
    <property type="molecule type" value="Genomic_DNA"/>
</dbReference>
<evidence type="ECO:0000313" key="11">
    <source>
        <dbReference type="Proteomes" id="UP001377972"/>
    </source>
</evidence>
<keyword evidence="11" id="KW-1185">Reference proteome</keyword>
<dbReference type="OrthoDB" id="9792760at2"/>
<feature type="transmembrane region" description="Helical" evidence="7">
    <location>
        <begin position="111"/>
        <end position="131"/>
    </location>
</feature>
<proteinExistence type="inferred from homology"/>
<dbReference type="AlphaFoldDB" id="A0A0P7E8E3"/>
<evidence type="ECO:0000313" key="10">
    <source>
        <dbReference type="Proteomes" id="UP000050378"/>
    </source>
</evidence>